<evidence type="ECO:0000256" key="1">
    <source>
        <dbReference type="SAM" id="MobiDB-lite"/>
    </source>
</evidence>
<proteinExistence type="predicted"/>
<dbReference type="Proteomes" id="UP000218209">
    <property type="component" value="Unassembled WGS sequence"/>
</dbReference>
<feature type="compositionally biased region" description="Low complexity" evidence="1">
    <location>
        <begin position="28"/>
        <end position="40"/>
    </location>
</feature>
<reference evidence="2 3" key="1">
    <citation type="submission" date="2017-03" db="EMBL/GenBank/DDBJ databases">
        <title>WGS assembly of Porphyra umbilicalis.</title>
        <authorList>
            <person name="Brawley S.H."/>
            <person name="Blouin N.A."/>
            <person name="Ficko-Blean E."/>
            <person name="Wheeler G.L."/>
            <person name="Lohr M."/>
            <person name="Goodson H.V."/>
            <person name="Jenkins J.W."/>
            <person name="Blaby-Haas C.E."/>
            <person name="Helliwell K.E."/>
            <person name="Chan C."/>
            <person name="Marriage T."/>
            <person name="Bhattacharya D."/>
            <person name="Klein A.S."/>
            <person name="Badis Y."/>
            <person name="Brodie J."/>
            <person name="Cao Y."/>
            <person name="Collen J."/>
            <person name="Dittami S.M."/>
            <person name="Gachon C.M."/>
            <person name="Green B.R."/>
            <person name="Karpowicz S."/>
            <person name="Kim J.W."/>
            <person name="Kudahl U."/>
            <person name="Lin S."/>
            <person name="Michel G."/>
            <person name="Mittag M."/>
            <person name="Olson B.J."/>
            <person name="Pangilinan J."/>
            <person name="Peng Y."/>
            <person name="Qiu H."/>
            <person name="Shu S."/>
            <person name="Singer J.T."/>
            <person name="Smith A.G."/>
            <person name="Sprecher B.N."/>
            <person name="Wagner V."/>
            <person name="Wang W."/>
            <person name="Wang Z.-Y."/>
            <person name="Yan J."/>
            <person name="Yarish C."/>
            <person name="Zoeuner-Riek S."/>
            <person name="Zhuang Y."/>
            <person name="Zou Y."/>
            <person name="Lindquist E.A."/>
            <person name="Grimwood J."/>
            <person name="Barry K."/>
            <person name="Rokhsar D.S."/>
            <person name="Schmutz J."/>
            <person name="Stiller J.W."/>
            <person name="Grossman A.R."/>
            <person name="Prochnik S.E."/>
        </authorList>
    </citation>
    <scope>NUCLEOTIDE SEQUENCE [LARGE SCALE GENOMIC DNA]</scope>
    <source>
        <strain evidence="2">4086291</strain>
    </source>
</reference>
<accession>A0A1X6NNA1</accession>
<feature type="compositionally biased region" description="Low complexity" evidence="1">
    <location>
        <begin position="169"/>
        <end position="183"/>
    </location>
</feature>
<feature type="compositionally biased region" description="Basic residues" evidence="1">
    <location>
        <begin position="9"/>
        <end position="26"/>
    </location>
</feature>
<protein>
    <submittedName>
        <fullName evidence="2">Uncharacterized protein</fullName>
    </submittedName>
</protein>
<name>A0A1X6NNA1_PORUM</name>
<keyword evidence="3" id="KW-1185">Reference proteome</keyword>
<feature type="compositionally biased region" description="Basic residues" evidence="1">
    <location>
        <begin position="93"/>
        <end position="132"/>
    </location>
</feature>
<evidence type="ECO:0000313" key="3">
    <source>
        <dbReference type="Proteomes" id="UP000218209"/>
    </source>
</evidence>
<sequence length="200" mass="22280">MAAPTGTPSRRKRSSRRSSTRCRRFVIRSAAPGGRLSRRAAAAAATRRRRRRRSSASSLRATRCGTRRCCRLGCGSRTAPTGGRRCGSSKTPPRGRPKPPASRRRRRPRRRPRRRARPRRRPRRRRSSRRAACRPPTCFGAASTRGSTALLTRTACRPPTRGGRSCPKPRGSGWPRRGSGRSSCTKSFWRRSLPGGAPRS</sequence>
<feature type="region of interest" description="Disordered" evidence="1">
    <location>
        <begin position="1"/>
        <end position="40"/>
    </location>
</feature>
<dbReference type="AlphaFoldDB" id="A0A1X6NNA1"/>
<evidence type="ECO:0000313" key="2">
    <source>
        <dbReference type="EMBL" id="OSX70068.1"/>
    </source>
</evidence>
<gene>
    <name evidence="2" type="ORF">BU14_0933s0008</name>
</gene>
<organism evidence="2 3">
    <name type="scientific">Porphyra umbilicalis</name>
    <name type="common">Purple laver</name>
    <name type="synonym">Red alga</name>
    <dbReference type="NCBI Taxonomy" id="2786"/>
    <lineage>
        <taxon>Eukaryota</taxon>
        <taxon>Rhodophyta</taxon>
        <taxon>Bangiophyceae</taxon>
        <taxon>Bangiales</taxon>
        <taxon>Bangiaceae</taxon>
        <taxon>Porphyra</taxon>
    </lineage>
</organism>
<feature type="region of interest" description="Disordered" evidence="1">
    <location>
        <begin position="78"/>
        <end position="200"/>
    </location>
</feature>
<dbReference type="EMBL" id="KV919323">
    <property type="protein sequence ID" value="OSX70068.1"/>
    <property type="molecule type" value="Genomic_DNA"/>
</dbReference>